<dbReference type="EMBL" id="JH930473">
    <property type="protein sequence ID" value="EKM54162.1"/>
    <property type="molecule type" value="Genomic_DNA"/>
</dbReference>
<dbReference type="AlphaFoldDB" id="K5WUM3"/>
<dbReference type="GO" id="GO:0008270">
    <property type="term" value="F:zinc ion binding"/>
    <property type="evidence" value="ECO:0007669"/>
    <property type="project" value="InterPro"/>
</dbReference>
<dbReference type="InterPro" id="IPR036864">
    <property type="entry name" value="Zn2-C6_fun-type_DNA-bd_sf"/>
</dbReference>
<evidence type="ECO:0000256" key="1">
    <source>
        <dbReference type="SAM" id="MobiDB-lite"/>
    </source>
</evidence>
<dbReference type="CDD" id="cd00067">
    <property type="entry name" value="GAL4"/>
    <property type="match status" value="1"/>
</dbReference>
<dbReference type="Pfam" id="PF00172">
    <property type="entry name" value="Zn_clus"/>
    <property type="match status" value="1"/>
</dbReference>
<name>K5WUM3_PHACS</name>
<dbReference type="PROSITE" id="PS50048">
    <property type="entry name" value="ZN2_CY6_FUNGAL_2"/>
    <property type="match status" value="1"/>
</dbReference>
<feature type="domain" description="Zn(2)-C6 fungal-type" evidence="2">
    <location>
        <begin position="27"/>
        <end position="59"/>
    </location>
</feature>
<dbReference type="SUPFAM" id="SSF57701">
    <property type="entry name" value="Zn2/Cys6 DNA-binding domain"/>
    <property type="match status" value="1"/>
</dbReference>
<dbReference type="PROSITE" id="PS00463">
    <property type="entry name" value="ZN2_CY6_FUNGAL_1"/>
    <property type="match status" value="1"/>
</dbReference>
<gene>
    <name evidence="3" type="ORF">PHACADRAFT_257807</name>
</gene>
<evidence type="ECO:0000259" key="2">
    <source>
        <dbReference type="PROSITE" id="PS50048"/>
    </source>
</evidence>
<dbReference type="PANTHER" id="PTHR47783:SF1">
    <property type="entry name" value="ZN(II)2CYS6 TRANSCRIPTION FACTOR (EUROFUNG)"/>
    <property type="match status" value="1"/>
</dbReference>
<evidence type="ECO:0000313" key="4">
    <source>
        <dbReference type="Proteomes" id="UP000008370"/>
    </source>
</evidence>
<evidence type="ECO:0000313" key="3">
    <source>
        <dbReference type="EMBL" id="EKM54162.1"/>
    </source>
</evidence>
<keyword evidence="4" id="KW-1185">Reference proteome</keyword>
<dbReference type="InParanoid" id="K5WUM3"/>
<reference evidence="3 4" key="1">
    <citation type="journal article" date="2012" name="BMC Genomics">
        <title>Comparative genomics of the white-rot fungi, Phanerochaete carnosa and P. chrysosporium, to elucidate the genetic basis of the distinct wood types they colonize.</title>
        <authorList>
            <person name="Suzuki H."/>
            <person name="MacDonald J."/>
            <person name="Syed K."/>
            <person name="Salamov A."/>
            <person name="Hori C."/>
            <person name="Aerts A."/>
            <person name="Henrissat B."/>
            <person name="Wiebenga A."/>
            <person name="vanKuyk P.A."/>
            <person name="Barry K."/>
            <person name="Lindquist E."/>
            <person name="LaButti K."/>
            <person name="Lapidus A."/>
            <person name="Lucas S."/>
            <person name="Coutinho P."/>
            <person name="Gong Y."/>
            <person name="Samejima M."/>
            <person name="Mahadevan R."/>
            <person name="Abou-Zaid M."/>
            <person name="de Vries R.P."/>
            <person name="Igarashi K."/>
            <person name="Yadav J.S."/>
            <person name="Grigoriev I.V."/>
            <person name="Master E.R."/>
        </authorList>
    </citation>
    <scope>NUCLEOTIDE SEQUENCE [LARGE SCALE GENOMIC DNA]</scope>
    <source>
        <strain evidence="3 4">HHB-10118-sp</strain>
    </source>
</reference>
<dbReference type="STRING" id="650164.K5WUM3"/>
<dbReference type="RefSeq" id="XP_007396863.1">
    <property type="nucleotide sequence ID" value="XM_007396801.1"/>
</dbReference>
<dbReference type="CDD" id="cd12148">
    <property type="entry name" value="fungal_TF_MHR"/>
    <property type="match status" value="1"/>
</dbReference>
<dbReference type="HOGENOM" id="CLU_061618_0_0_1"/>
<dbReference type="InterPro" id="IPR001138">
    <property type="entry name" value="Zn2Cys6_DnaBD"/>
</dbReference>
<dbReference type="GO" id="GO:0000981">
    <property type="term" value="F:DNA-binding transcription factor activity, RNA polymerase II-specific"/>
    <property type="evidence" value="ECO:0007669"/>
    <property type="project" value="InterPro"/>
</dbReference>
<proteinExistence type="predicted"/>
<organism evidence="3 4">
    <name type="scientific">Phanerochaete carnosa (strain HHB-10118-sp)</name>
    <name type="common">White-rot fungus</name>
    <name type="synonym">Peniophora carnosa</name>
    <dbReference type="NCBI Taxonomy" id="650164"/>
    <lineage>
        <taxon>Eukaryota</taxon>
        <taxon>Fungi</taxon>
        <taxon>Dikarya</taxon>
        <taxon>Basidiomycota</taxon>
        <taxon>Agaricomycotina</taxon>
        <taxon>Agaricomycetes</taxon>
        <taxon>Polyporales</taxon>
        <taxon>Phanerochaetaceae</taxon>
        <taxon>Phanerochaete</taxon>
    </lineage>
</organism>
<feature type="region of interest" description="Disordered" evidence="1">
    <location>
        <begin position="78"/>
        <end position="105"/>
    </location>
</feature>
<dbReference type="Gene3D" id="4.10.240.10">
    <property type="entry name" value="Zn(2)-C6 fungal-type DNA-binding domain"/>
    <property type="match status" value="1"/>
</dbReference>
<dbReference type="OrthoDB" id="2428527at2759"/>
<dbReference type="Proteomes" id="UP000008370">
    <property type="component" value="Unassembled WGS sequence"/>
</dbReference>
<dbReference type="KEGG" id="pco:PHACADRAFT_257807"/>
<dbReference type="SMART" id="SM00066">
    <property type="entry name" value="GAL4"/>
    <property type="match status" value="1"/>
</dbReference>
<protein>
    <recommendedName>
        <fullName evidence="2">Zn(2)-C6 fungal-type domain-containing protein</fullName>
    </recommendedName>
</protein>
<accession>K5WUM3</accession>
<dbReference type="GeneID" id="18916950"/>
<dbReference type="PANTHER" id="PTHR47783">
    <property type="entry name" value="ZN(II)2CYS6 TRANSCRIPTION FACTOR (EUROFUNG)-RELATED"/>
    <property type="match status" value="1"/>
</dbReference>
<sequence length="328" mass="36657">MPEDIRFVLEAPHVNRTQKKRPRLVTSCDNCRLKKIKCIQSSPESVCEACATASVSCRFRDRERYYAERSRIAAAQALAAKNAADKPRKGSPRAPDTTISQGQYVDSTAVQAGVTRSPLRRAIPYHPYRVSSMPLEPCFRSSPESDVSTPPPLGPLFDPNDLTRPHSEIMMTFIQVFFDNRNTDFPFLAYDETIRQFFTRGLTALLANCIAAHAVHYADMPEVTKRGIMHVSDLYCDRAKGLLASELEAPTLDTLHALILLAWAESNRNRSTEFCAYGQTATELAAKMGFSDQAIAQMATDEYERTILQATWSCVAILDNAVRHVSLF</sequence>